<proteinExistence type="predicted"/>
<organism evidence="1 2">
    <name type="scientific">Saguinus oedipus</name>
    <name type="common">Cotton-top tamarin</name>
    <name type="synonym">Oedipomidas oedipus</name>
    <dbReference type="NCBI Taxonomy" id="9490"/>
    <lineage>
        <taxon>Eukaryota</taxon>
        <taxon>Metazoa</taxon>
        <taxon>Chordata</taxon>
        <taxon>Craniata</taxon>
        <taxon>Vertebrata</taxon>
        <taxon>Euteleostomi</taxon>
        <taxon>Mammalia</taxon>
        <taxon>Eutheria</taxon>
        <taxon>Euarchontoglires</taxon>
        <taxon>Primates</taxon>
        <taxon>Haplorrhini</taxon>
        <taxon>Platyrrhini</taxon>
        <taxon>Cebidae</taxon>
        <taxon>Callitrichinae</taxon>
        <taxon>Saguinus</taxon>
    </lineage>
</organism>
<evidence type="ECO:0000313" key="1">
    <source>
        <dbReference type="EMBL" id="KAK2093358.1"/>
    </source>
</evidence>
<evidence type="ECO:0000313" key="2">
    <source>
        <dbReference type="Proteomes" id="UP001266305"/>
    </source>
</evidence>
<dbReference type="EMBL" id="JASSZA010000015">
    <property type="protein sequence ID" value="KAK2093358.1"/>
    <property type="molecule type" value="Genomic_DNA"/>
</dbReference>
<keyword evidence="2" id="KW-1185">Reference proteome</keyword>
<reference evidence="1 2" key="1">
    <citation type="submission" date="2023-05" db="EMBL/GenBank/DDBJ databases">
        <title>B98-5 Cell Line De Novo Hybrid Assembly: An Optical Mapping Approach.</title>
        <authorList>
            <person name="Kananen K."/>
            <person name="Auerbach J.A."/>
            <person name="Kautto E."/>
            <person name="Blachly J.S."/>
        </authorList>
    </citation>
    <scope>NUCLEOTIDE SEQUENCE [LARGE SCALE GENOMIC DNA]</scope>
    <source>
        <strain evidence="1">B95-8</strain>
        <tissue evidence="1">Cell line</tissue>
    </source>
</reference>
<sequence length="178" mass="20365">MEAAIKTALTSKVTTGQRYDSEKLEISSPFYEESQQYLQTALKKGRLKWYKYVGASKLKGSWTVGPRASQWYSEMRSVDAFWNHGHRVVPETSALLGMESSQAQFHISQVASLDRARLQKCEPMLENGDPVSCMKTSQTCDAKPNTVFYGFSSHQPWIKETEEEKRFDEPSMDVFYPN</sequence>
<gene>
    <name evidence="1" type="ORF">P7K49_029887</name>
</gene>
<accession>A0ABQ9U8H2</accession>
<comment type="caution">
    <text evidence="1">The sequence shown here is derived from an EMBL/GenBank/DDBJ whole genome shotgun (WGS) entry which is preliminary data.</text>
</comment>
<protein>
    <submittedName>
        <fullName evidence="1">Uncharacterized protein</fullName>
    </submittedName>
</protein>
<dbReference type="Proteomes" id="UP001266305">
    <property type="component" value="Unassembled WGS sequence"/>
</dbReference>
<name>A0ABQ9U8H2_SAGOE</name>